<evidence type="ECO:0000313" key="5">
    <source>
        <dbReference type="Proteomes" id="UP001190700"/>
    </source>
</evidence>
<dbReference type="EMBL" id="LGRX02016591">
    <property type="protein sequence ID" value="KAK3261867.1"/>
    <property type="molecule type" value="Genomic_DNA"/>
</dbReference>
<dbReference type="PANTHER" id="PTHR43208:SF1">
    <property type="entry name" value="ABC TRANSPORTER SUBSTRATE-BINDING PROTEIN"/>
    <property type="match status" value="1"/>
</dbReference>
<keyword evidence="5" id="KW-1185">Reference proteome</keyword>
<dbReference type="Proteomes" id="UP001190700">
    <property type="component" value="Unassembled WGS sequence"/>
</dbReference>
<comment type="caution">
    <text evidence="4">The sequence shown here is derived from an EMBL/GenBank/DDBJ whole genome shotgun (WGS) entry which is preliminary data.</text>
</comment>
<dbReference type="GO" id="GO:0005886">
    <property type="term" value="C:plasma membrane"/>
    <property type="evidence" value="ECO:0007669"/>
    <property type="project" value="InterPro"/>
</dbReference>
<evidence type="ECO:0000256" key="1">
    <source>
        <dbReference type="ARBA" id="ARBA00022729"/>
    </source>
</evidence>
<name>A0AAE0FLF9_9CHLO</name>
<dbReference type="AlphaFoldDB" id="A0AAE0FLF9"/>
<dbReference type="InterPro" id="IPR003760">
    <property type="entry name" value="PnrA-like"/>
</dbReference>
<feature type="region of interest" description="Disordered" evidence="2">
    <location>
        <begin position="1064"/>
        <end position="1085"/>
    </location>
</feature>
<protein>
    <recommendedName>
        <fullName evidence="3">ABC transporter substrate-binding protein PnrA-like domain-containing protein</fullName>
    </recommendedName>
</protein>
<gene>
    <name evidence="4" type="ORF">CYMTET_29249</name>
</gene>
<dbReference type="PANTHER" id="PTHR43208">
    <property type="entry name" value="ABC TRANSPORTER SUBSTRATE-BINDING PROTEIN"/>
    <property type="match status" value="1"/>
</dbReference>
<dbReference type="InterPro" id="IPR009030">
    <property type="entry name" value="Growth_fac_rcpt_cys_sf"/>
</dbReference>
<keyword evidence="1" id="KW-0732">Signal</keyword>
<proteinExistence type="predicted"/>
<dbReference type="Gene3D" id="3.40.50.2300">
    <property type="match status" value="2"/>
</dbReference>
<dbReference type="Pfam" id="PF02608">
    <property type="entry name" value="Bmp"/>
    <property type="match status" value="1"/>
</dbReference>
<reference evidence="4 5" key="1">
    <citation type="journal article" date="2015" name="Genome Biol. Evol.">
        <title>Comparative Genomics of a Bacterivorous Green Alga Reveals Evolutionary Causalities and Consequences of Phago-Mixotrophic Mode of Nutrition.</title>
        <authorList>
            <person name="Burns J.A."/>
            <person name="Paasch A."/>
            <person name="Narechania A."/>
            <person name="Kim E."/>
        </authorList>
    </citation>
    <scope>NUCLEOTIDE SEQUENCE [LARGE SCALE GENOMIC DNA]</scope>
    <source>
        <strain evidence="4 5">PLY_AMNH</strain>
    </source>
</reference>
<evidence type="ECO:0000313" key="4">
    <source>
        <dbReference type="EMBL" id="KAK3261867.1"/>
    </source>
</evidence>
<dbReference type="SUPFAM" id="SSF57184">
    <property type="entry name" value="Growth factor receptor domain"/>
    <property type="match status" value="1"/>
</dbReference>
<dbReference type="CDD" id="cd00102">
    <property type="entry name" value="IPT"/>
    <property type="match status" value="1"/>
</dbReference>
<feature type="domain" description="ABC transporter substrate-binding protein PnrA-like" evidence="3">
    <location>
        <begin position="258"/>
        <end position="470"/>
    </location>
</feature>
<sequence length="1205" mass="133088">MVERRIFGCPNGLCAKQIVIAIAIVLTSLGDSFESDSTILSVYPSLIPTKCDSDCGFLTLKSPVAFRSPPNVHIEIRLTSIWNASTFFNLNITSISGSHIVVQYPGSLDVPGEYALTLRIWGDETDDPALTSHGQLFSTHVHAYQQSEIKWVSPVRTNMMGGETITIGGINFFEGKDAKVLVEVGDVRKEVACKYNEEEHTFSFRAPLFDTPSGFNPASTVDFPAQLHLALNSEHFLRAEETVRFTYVSTAPLRSCWLYPNDIHDLGWTTNLNHARMLLESELVGHFVSEYFENVSHSNSGSNESLEDAVLHCCKRNIDLVMAGSFHYGPAIIAASKEDVCMYHFDADKQQLNRDLPKQTYFLHLSGMHTAPAVATVFPKVYQYRYLSGLVAGNRLRDTGTRRVGYIAAYRYPEVVRGINAFTRGCREALPDCEVLVMWTGTWHDPYIERSAAEMLWIEYGVRCITQHSDTAEPQLVFANQGPEISDPRMGLLTEELKALQEELREVHGTGIGYNNPHLQDGGSLLTSVVIQWKNLINHFVQRLRNKDGWPLTPDNSTSIAYWAGAENHAGFLSMLSPLVSSQVRQLLEGKLAELERLEDYIFCGPLTRSDGTELPIISLSSNRTNFAHRVLGHDCTQEEVRAAECCLTEKHLTEEMTWLIKGVVEPESTSTLWGTLRGSQYFPPPNPLDCPVGFYVRADRDCVKCPADTTSLHNGSTWCEECPEHQRLVQGVCEVKSSVELAWWILLLCSVGIFMCGGFTVRYLWLVQRLEKVEDSEKMAKMEAGISKKSRAFIDHEIKNKFTAAHMMLDSEMCVLSEEKAKGSPVPAELLGALRLCREEMSEGIKLCYNQNLIHDVCRGTYELRVGPCNLREKLQEECRGVEISVDPELPQLVGIDWNVLRHIVSNAVNNALKHGSPVIRPRLSCNVLKKCSKLAPSGLLSIELWNAVPTTPTVCTDTTATPPSTLLYSLDAGNRIGNIITKHMTEALRGEYSFSYDAVAGAVFKVSLGFIEAASYPQQMHASPKAEQQGCDRGDLVVDTVKPEGDHQVLAHKGSTIVAVPESPRKADSGAPAPPAAATGGCTAPTASLQTMESAIDMELSPPQLPQGLVYAVIDDNALMRKALTHLVFAGLKGAKASIVRGGTKEEILSFQEAVLQMQPPVDICIIDQNLDDPDGVHSRISLAGEMLCPLFFFSIVKGDGGC</sequence>
<accession>A0AAE0FLF9</accession>
<evidence type="ECO:0000256" key="2">
    <source>
        <dbReference type="SAM" id="MobiDB-lite"/>
    </source>
</evidence>
<evidence type="ECO:0000259" key="3">
    <source>
        <dbReference type="Pfam" id="PF02608"/>
    </source>
</evidence>
<dbReference type="InterPro" id="IPR052910">
    <property type="entry name" value="ABC-Purine-Binding"/>
</dbReference>
<dbReference type="SMART" id="SM01411">
    <property type="entry name" value="Ephrin_rec_like"/>
    <property type="match status" value="1"/>
</dbReference>
<organism evidence="4 5">
    <name type="scientific">Cymbomonas tetramitiformis</name>
    <dbReference type="NCBI Taxonomy" id="36881"/>
    <lineage>
        <taxon>Eukaryota</taxon>
        <taxon>Viridiplantae</taxon>
        <taxon>Chlorophyta</taxon>
        <taxon>Pyramimonadophyceae</taxon>
        <taxon>Pyramimonadales</taxon>
        <taxon>Pyramimonadaceae</taxon>
        <taxon>Cymbomonas</taxon>
    </lineage>
</organism>